<dbReference type="Proteomes" id="UP000320811">
    <property type="component" value="Unassembled WGS sequence"/>
</dbReference>
<dbReference type="Gene3D" id="3.40.50.720">
    <property type="entry name" value="NAD(P)-binding Rossmann-like Domain"/>
    <property type="match status" value="1"/>
</dbReference>
<dbReference type="PANTHER" id="PTHR43162:SF1">
    <property type="entry name" value="PRESTALK A DIFFERENTIATION PROTEIN A"/>
    <property type="match status" value="1"/>
</dbReference>
<dbReference type="SUPFAM" id="SSF51735">
    <property type="entry name" value="NAD(P)-binding Rossmann-fold domains"/>
    <property type="match status" value="1"/>
</dbReference>
<dbReference type="InterPro" id="IPR051604">
    <property type="entry name" value="Ergot_Alk_Oxidoreductase"/>
</dbReference>
<dbReference type="RefSeq" id="WP_145674813.1">
    <property type="nucleotide sequence ID" value="NZ_VIWO01000014.1"/>
</dbReference>
<evidence type="ECO:0000259" key="1">
    <source>
        <dbReference type="Pfam" id="PF05368"/>
    </source>
</evidence>
<protein>
    <submittedName>
        <fullName evidence="2">Uncharacterized protein YbjT (DUF2867 family)</fullName>
    </submittedName>
</protein>
<dbReference type="PANTHER" id="PTHR43162">
    <property type="match status" value="1"/>
</dbReference>
<dbReference type="InterPro" id="IPR036291">
    <property type="entry name" value="NAD(P)-bd_dom_sf"/>
</dbReference>
<dbReference type="InterPro" id="IPR008030">
    <property type="entry name" value="NmrA-like"/>
</dbReference>
<feature type="domain" description="NmrA-like" evidence="1">
    <location>
        <begin position="2"/>
        <end position="251"/>
    </location>
</feature>
<dbReference type="Pfam" id="PF05368">
    <property type="entry name" value="NmrA"/>
    <property type="match status" value="1"/>
</dbReference>
<proteinExistence type="predicted"/>
<sequence>MKIVVTGSLGNISKPLTEMLVKSGHQVTLISTDPGKAQQIRAMDAQPAIGNISDLPFLIKTFTGADVVYCMTPLDFTATDLSVWNSQVDNYILAIRETGVQRVIMLSGWVAHLLSSVQPEKKFEALPGVAVTFMRPGPFYSNFYHLKDMIRQQGMIVSNYGGDDMIAFVAPEDIAAAVAEEINSRVADSLKVTYVASEELTCNQAAQIIGEAIGMPGLQWITASGEQVKQGLEASGISARVAELLVEMQENMHNGKAQKDYYLNRPVLGERKLRDFAREYATWYHQN</sequence>
<dbReference type="Gene3D" id="3.90.25.10">
    <property type="entry name" value="UDP-galactose 4-epimerase, domain 1"/>
    <property type="match status" value="1"/>
</dbReference>
<dbReference type="AlphaFoldDB" id="A0A561P3H8"/>
<name>A0A561P3H8_9BACT</name>
<reference evidence="2 3" key="1">
    <citation type="submission" date="2019-06" db="EMBL/GenBank/DDBJ databases">
        <title>Sorghum-associated microbial communities from plants grown in Nebraska, USA.</title>
        <authorList>
            <person name="Schachtman D."/>
        </authorList>
    </citation>
    <scope>NUCLEOTIDE SEQUENCE [LARGE SCALE GENOMIC DNA]</scope>
    <source>
        <strain evidence="2 3">1209</strain>
    </source>
</reference>
<gene>
    <name evidence="2" type="ORF">FHW36_11447</name>
</gene>
<comment type="caution">
    <text evidence="2">The sequence shown here is derived from an EMBL/GenBank/DDBJ whole genome shotgun (WGS) entry which is preliminary data.</text>
</comment>
<accession>A0A561P3H8</accession>
<organism evidence="2 3">
    <name type="scientific">Chitinophaga polysaccharea</name>
    <dbReference type="NCBI Taxonomy" id="1293035"/>
    <lineage>
        <taxon>Bacteria</taxon>
        <taxon>Pseudomonadati</taxon>
        <taxon>Bacteroidota</taxon>
        <taxon>Chitinophagia</taxon>
        <taxon>Chitinophagales</taxon>
        <taxon>Chitinophagaceae</taxon>
        <taxon>Chitinophaga</taxon>
    </lineage>
</organism>
<evidence type="ECO:0000313" key="2">
    <source>
        <dbReference type="EMBL" id="TWF32670.1"/>
    </source>
</evidence>
<keyword evidence="3" id="KW-1185">Reference proteome</keyword>
<dbReference type="EMBL" id="VIWO01000014">
    <property type="protein sequence ID" value="TWF32670.1"/>
    <property type="molecule type" value="Genomic_DNA"/>
</dbReference>
<evidence type="ECO:0000313" key="3">
    <source>
        <dbReference type="Proteomes" id="UP000320811"/>
    </source>
</evidence>
<dbReference type="OrthoDB" id="2149806at2"/>